<evidence type="ECO:0000313" key="3">
    <source>
        <dbReference type="Proteomes" id="UP000194151"/>
    </source>
</evidence>
<dbReference type="STRING" id="1416806.CAL12_18580"/>
<keyword evidence="1" id="KW-1133">Transmembrane helix</keyword>
<accession>A0A1W6YUC0</accession>
<feature type="transmembrane region" description="Helical" evidence="1">
    <location>
        <begin position="154"/>
        <end position="172"/>
    </location>
</feature>
<keyword evidence="1" id="KW-0472">Membrane</keyword>
<organism evidence="2 3">
    <name type="scientific">Bordetella genomosp. 8</name>
    <dbReference type="NCBI Taxonomy" id="1416806"/>
    <lineage>
        <taxon>Bacteria</taxon>
        <taxon>Pseudomonadati</taxon>
        <taxon>Pseudomonadota</taxon>
        <taxon>Betaproteobacteria</taxon>
        <taxon>Burkholderiales</taxon>
        <taxon>Alcaligenaceae</taxon>
        <taxon>Bordetella</taxon>
    </lineage>
</organism>
<sequence length="198" mass="22074">MHDPAEAALRILMYFIMPLWIAAGTADYLCHRRTHIARTAGPKESLLHLLMFAEIGIPLLACLFLEINALVFLVMIVAFIAHEATALWDVSYAASRRRVGPFEQHVHSFLELLPLAAGMLVAVLHWPQFLALFGLGQEPARWELRLKARALPTAYVAFVLLAAIVLEFLPYVEELLRGLKARRSGMGPPSNAWPRGNG</sequence>
<keyword evidence="3" id="KW-1185">Reference proteome</keyword>
<evidence type="ECO:0000256" key="1">
    <source>
        <dbReference type="SAM" id="Phobius"/>
    </source>
</evidence>
<keyword evidence="1" id="KW-0812">Transmembrane</keyword>
<gene>
    <name evidence="2" type="ORF">CAL12_18580</name>
</gene>
<dbReference type="KEGG" id="bgv:CAL12_18580"/>
<feature type="transmembrane region" description="Helical" evidence="1">
    <location>
        <begin position="112"/>
        <end position="133"/>
    </location>
</feature>
<protein>
    <submittedName>
        <fullName evidence="2">Diguanylate cyclase</fullName>
    </submittedName>
</protein>
<feature type="transmembrane region" description="Helical" evidence="1">
    <location>
        <begin position="12"/>
        <end position="30"/>
    </location>
</feature>
<dbReference type="OrthoDB" id="6028296at2"/>
<dbReference type="Proteomes" id="UP000194151">
    <property type="component" value="Chromosome"/>
</dbReference>
<proteinExistence type="predicted"/>
<dbReference type="RefSeq" id="WP_086067978.1">
    <property type="nucleotide sequence ID" value="NZ_CP021108.1"/>
</dbReference>
<feature type="transmembrane region" description="Helical" evidence="1">
    <location>
        <begin position="51"/>
        <end position="81"/>
    </location>
</feature>
<evidence type="ECO:0000313" key="2">
    <source>
        <dbReference type="EMBL" id="ARP84621.1"/>
    </source>
</evidence>
<dbReference type="AlphaFoldDB" id="A0A1W6YUC0"/>
<reference evidence="2 3" key="1">
    <citation type="submission" date="2017-05" db="EMBL/GenBank/DDBJ databases">
        <title>Complete and WGS of Bordetella genogroups.</title>
        <authorList>
            <person name="Spilker T."/>
            <person name="LiPuma J."/>
        </authorList>
    </citation>
    <scope>NUCLEOTIDE SEQUENCE [LARGE SCALE GENOMIC DNA]</scope>
    <source>
        <strain evidence="2 3">AU19157</strain>
    </source>
</reference>
<name>A0A1W6YUC0_9BORD</name>
<dbReference type="EMBL" id="CP021108">
    <property type="protein sequence ID" value="ARP84621.1"/>
    <property type="molecule type" value="Genomic_DNA"/>
</dbReference>